<evidence type="ECO:0000256" key="1">
    <source>
        <dbReference type="ARBA" id="ARBA00000085"/>
    </source>
</evidence>
<keyword evidence="11" id="KW-1185">Reference proteome</keyword>
<evidence type="ECO:0000313" key="10">
    <source>
        <dbReference type="EMBL" id="SDB51938.1"/>
    </source>
</evidence>
<dbReference type="EC" id="2.7.13.3" evidence="2"/>
<dbReference type="PROSITE" id="PS50113">
    <property type="entry name" value="PAC"/>
    <property type="match status" value="6"/>
</dbReference>
<dbReference type="InterPro" id="IPR004358">
    <property type="entry name" value="Sig_transdc_His_kin-like_C"/>
</dbReference>
<comment type="catalytic activity">
    <reaction evidence="1">
        <text>ATP + protein L-histidine = ADP + protein N-phospho-L-histidine.</text>
        <dbReference type="EC" id="2.7.13.3"/>
    </reaction>
</comment>
<dbReference type="FunFam" id="3.30.565.10:FF:000006">
    <property type="entry name" value="Sensor histidine kinase WalK"/>
    <property type="match status" value="1"/>
</dbReference>
<dbReference type="Pfam" id="PF02518">
    <property type="entry name" value="HATPase_c"/>
    <property type="match status" value="1"/>
</dbReference>
<feature type="domain" description="PAC" evidence="9">
    <location>
        <begin position="271"/>
        <end position="323"/>
    </location>
</feature>
<dbReference type="InterPro" id="IPR036097">
    <property type="entry name" value="HisK_dim/P_sf"/>
</dbReference>
<dbReference type="Gene3D" id="2.10.70.100">
    <property type="match status" value="2"/>
</dbReference>
<dbReference type="SUPFAM" id="SSF47384">
    <property type="entry name" value="Homodimeric domain of signal transducing histidine kinase"/>
    <property type="match status" value="1"/>
</dbReference>
<keyword evidence="4" id="KW-0808">Transferase</keyword>
<evidence type="ECO:0000259" key="7">
    <source>
        <dbReference type="PROSITE" id="PS50109"/>
    </source>
</evidence>
<dbReference type="PANTHER" id="PTHR43304">
    <property type="entry name" value="PHYTOCHROME-LIKE PROTEIN CPH1"/>
    <property type="match status" value="1"/>
</dbReference>
<dbReference type="InterPro" id="IPR003594">
    <property type="entry name" value="HATPase_dom"/>
</dbReference>
<dbReference type="PRINTS" id="PR00344">
    <property type="entry name" value="BCTRLSENSOR"/>
</dbReference>
<organism evidence="10 11">
    <name type="scientific">Desulfonatronum thiosulfatophilum</name>
    <dbReference type="NCBI Taxonomy" id="617002"/>
    <lineage>
        <taxon>Bacteria</taxon>
        <taxon>Pseudomonadati</taxon>
        <taxon>Thermodesulfobacteriota</taxon>
        <taxon>Desulfovibrionia</taxon>
        <taxon>Desulfovibrionales</taxon>
        <taxon>Desulfonatronaceae</taxon>
        <taxon>Desulfonatronum</taxon>
    </lineage>
</organism>
<dbReference type="Gene3D" id="3.30.565.10">
    <property type="entry name" value="Histidine kinase-like ATPase, C-terminal domain"/>
    <property type="match status" value="1"/>
</dbReference>
<dbReference type="SUPFAM" id="SSF55785">
    <property type="entry name" value="PYP-like sensor domain (PAS domain)"/>
    <property type="match status" value="6"/>
</dbReference>
<dbReference type="SMART" id="SM00388">
    <property type="entry name" value="HisKA"/>
    <property type="match status" value="1"/>
</dbReference>
<dbReference type="InterPro" id="IPR000700">
    <property type="entry name" value="PAS-assoc_C"/>
</dbReference>
<dbReference type="SMART" id="SM00086">
    <property type="entry name" value="PAC"/>
    <property type="match status" value="6"/>
</dbReference>
<evidence type="ECO:0000256" key="5">
    <source>
        <dbReference type="ARBA" id="ARBA00022777"/>
    </source>
</evidence>
<dbReference type="AlphaFoldDB" id="A0A1G6E3H6"/>
<dbReference type="SUPFAM" id="SSF55874">
    <property type="entry name" value="ATPase domain of HSP90 chaperone/DNA topoisomerase II/histidine kinase"/>
    <property type="match status" value="1"/>
</dbReference>
<dbReference type="Gene3D" id="1.10.287.130">
    <property type="match status" value="1"/>
</dbReference>
<dbReference type="RefSeq" id="WP_161946330.1">
    <property type="nucleotide sequence ID" value="NZ_FMXO01000015.1"/>
</dbReference>
<reference evidence="10 11" key="1">
    <citation type="submission" date="2016-10" db="EMBL/GenBank/DDBJ databases">
        <authorList>
            <person name="de Groot N.N."/>
        </authorList>
    </citation>
    <scope>NUCLEOTIDE SEQUENCE [LARGE SCALE GENOMIC DNA]</scope>
    <source>
        <strain evidence="10 11">ASO4-2</strain>
    </source>
</reference>
<dbReference type="Proteomes" id="UP000198771">
    <property type="component" value="Unassembled WGS sequence"/>
</dbReference>
<gene>
    <name evidence="10" type="ORF">SAMN05660653_02582</name>
</gene>
<dbReference type="InterPro" id="IPR035965">
    <property type="entry name" value="PAS-like_dom_sf"/>
</dbReference>
<feature type="domain" description="PAC" evidence="9">
    <location>
        <begin position="652"/>
        <end position="704"/>
    </location>
</feature>
<dbReference type="PROSITE" id="PS50112">
    <property type="entry name" value="PAS"/>
    <property type="match status" value="1"/>
</dbReference>
<dbReference type="GO" id="GO:0000155">
    <property type="term" value="F:phosphorelay sensor kinase activity"/>
    <property type="evidence" value="ECO:0007669"/>
    <property type="project" value="InterPro"/>
</dbReference>
<dbReference type="Gene3D" id="3.30.450.20">
    <property type="entry name" value="PAS domain"/>
    <property type="match status" value="6"/>
</dbReference>
<feature type="domain" description="PAS" evidence="8">
    <location>
        <begin position="72"/>
        <end position="142"/>
    </location>
</feature>
<evidence type="ECO:0000256" key="4">
    <source>
        <dbReference type="ARBA" id="ARBA00022679"/>
    </source>
</evidence>
<keyword evidence="6" id="KW-0175">Coiled coil</keyword>
<accession>A0A1G6E3H6</accession>
<dbReference type="Pfam" id="PF08447">
    <property type="entry name" value="PAS_3"/>
    <property type="match status" value="5"/>
</dbReference>
<protein>
    <recommendedName>
        <fullName evidence="2">histidine kinase</fullName>
        <ecNumber evidence="2">2.7.13.3</ecNumber>
    </recommendedName>
</protein>
<evidence type="ECO:0000256" key="3">
    <source>
        <dbReference type="ARBA" id="ARBA00022553"/>
    </source>
</evidence>
<dbReference type="InterPro" id="IPR001610">
    <property type="entry name" value="PAC"/>
</dbReference>
<dbReference type="NCBIfam" id="TIGR00229">
    <property type="entry name" value="sensory_box"/>
    <property type="match status" value="6"/>
</dbReference>
<evidence type="ECO:0000259" key="8">
    <source>
        <dbReference type="PROSITE" id="PS50112"/>
    </source>
</evidence>
<evidence type="ECO:0000313" key="11">
    <source>
        <dbReference type="Proteomes" id="UP000198771"/>
    </source>
</evidence>
<dbReference type="Pfam" id="PF13426">
    <property type="entry name" value="PAS_9"/>
    <property type="match status" value="1"/>
</dbReference>
<dbReference type="STRING" id="617002.SAMN05660653_02582"/>
<evidence type="ECO:0000256" key="2">
    <source>
        <dbReference type="ARBA" id="ARBA00012438"/>
    </source>
</evidence>
<keyword evidence="3" id="KW-0597">Phosphoprotein</keyword>
<dbReference type="CDD" id="cd00075">
    <property type="entry name" value="HATPase"/>
    <property type="match status" value="1"/>
</dbReference>
<dbReference type="EMBL" id="FMXO01000015">
    <property type="protein sequence ID" value="SDB51938.1"/>
    <property type="molecule type" value="Genomic_DNA"/>
</dbReference>
<dbReference type="Pfam" id="PF00512">
    <property type="entry name" value="HisKA"/>
    <property type="match status" value="1"/>
</dbReference>
<dbReference type="InterPro" id="IPR000014">
    <property type="entry name" value="PAS"/>
</dbReference>
<evidence type="ECO:0000259" key="9">
    <source>
        <dbReference type="PROSITE" id="PS50113"/>
    </source>
</evidence>
<keyword evidence="5" id="KW-0418">Kinase</keyword>
<dbReference type="InterPro" id="IPR052162">
    <property type="entry name" value="Sensor_kinase/Photoreceptor"/>
</dbReference>
<feature type="domain" description="Histidine kinase" evidence="7">
    <location>
        <begin position="849"/>
        <end position="1067"/>
    </location>
</feature>
<dbReference type="CDD" id="cd00082">
    <property type="entry name" value="HisKA"/>
    <property type="match status" value="1"/>
</dbReference>
<name>A0A1G6E3H6_9BACT</name>
<feature type="domain" description="PAC" evidence="9">
    <location>
        <begin position="398"/>
        <end position="450"/>
    </location>
</feature>
<dbReference type="OrthoDB" id="9762798at2"/>
<dbReference type="InterPro" id="IPR013655">
    <property type="entry name" value="PAS_fold_3"/>
</dbReference>
<feature type="domain" description="PAC" evidence="9">
    <location>
        <begin position="779"/>
        <end position="831"/>
    </location>
</feature>
<dbReference type="PANTHER" id="PTHR43304:SF1">
    <property type="entry name" value="PAC DOMAIN-CONTAINING PROTEIN"/>
    <property type="match status" value="1"/>
</dbReference>
<dbReference type="CDD" id="cd00130">
    <property type="entry name" value="PAS"/>
    <property type="match status" value="6"/>
</dbReference>
<dbReference type="PROSITE" id="PS50109">
    <property type="entry name" value="HIS_KIN"/>
    <property type="match status" value="1"/>
</dbReference>
<feature type="coiled-coil region" evidence="6">
    <location>
        <begin position="10"/>
        <end position="79"/>
    </location>
</feature>
<sequence>MSTKEKPTDAEKLRERAEKLAKKKAKKKVTDEFAEMTENERLRLLHELSVHKIELELQNEDLRRAHEKLDAEHARFQDLYDFAPVGYVTIDKNNLIHEVNLTAATLLGIRRIDLIGQSLSNLILPEDQDLFFHYRKRALGAEEVQAEEMRLLKQDGSWFWGHFETSSIQDTDNGQVCRIVFSDITRRKLEEENTTRTSALLETAGRVARFGGWSADLVENRVHLTPQAAEIRGKPDELHPTLKEAGAYYAPESRKKMGDAFRKCVREGVPYDVEVEMFTAQGERIWVRNLGAPVRDASGAIVRVEGSIQDITRSKRAEEEARQAQALLGRAGRMALFGGWRMDLADKRIVLIGETAAIHEMPPDYSPSFEEAFNLITPEWRDTMTEVFDKCVHEGIPFDEEIEIVTIKGNRIWVRIIGEAIRDGSGAIVGVEGAFQDITESKQFEEEILRVNNVLEKAGRMARFGGWSINLHENRVYWTPEVAAIHEMPADFSPSLEEGLSFYAPEWRDKITEVFGKCAHEGVPYDEEMQIVTSQGRLIWVRAMGEPIRDSSGVIVRVEGAFQDISERKRAEEKILRTNILLEQTSRLAKFGAWNVNLAEQKVYLAQNTSLIHGFPQGYTPTVEECFNAYAPESREKVIEVFRKCEKEGVPFDEEMELIVGNGERRWVRGVGEAVRDASGAIVRVIGAMQDISDRKRTELEILRIKTMLERAASMALFGGWSVNVAERRLYVSGQATEIYGLGPGDSLTPEDAISRYIPEWQQTIVDAFDKCVQKGEPFDVEVEIINKRGNRIWIRKTGEAIRNESGEVVRVEGAIQDITDRVQDKEALVRNNQKLQKALDEKDKFFSIIAHDLKSPLAGFMALTRMLTDEFNTLPLKDLRRMAFELAQATETMFNLLKNLLEWSLMQRGLLTYNPVICLLADPIEHTIELFQTTAGNKNVYMQSELDQNLLVYADKQMLDTILRNFVSNAIKFSMSGGTIFISAVRDKDMAVVTVQDNGVGMDEEHLSNLFILTRKKSLRGTEGELGTGLGLLLCKDFVEKHGGRIWVESQPGKGSTFSFALPIADGVKPAK</sequence>
<dbReference type="InterPro" id="IPR036890">
    <property type="entry name" value="HATPase_C_sf"/>
</dbReference>
<dbReference type="InterPro" id="IPR005467">
    <property type="entry name" value="His_kinase_dom"/>
</dbReference>
<feature type="domain" description="PAC" evidence="9">
    <location>
        <begin position="525"/>
        <end position="577"/>
    </location>
</feature>
<evidence type="ECO:0000256" key="6">
    <source>
        <dbReference type="SAM" id="Coils"/>
    </source>
</evidence>
<dbReference type="SMART" id="SM00091">
    <property type="entry name" value="PAS"/>
    <property type="match status" value="1"/>
</dbReference>
<dbReference type="SMART" id="SM00387">
    <property type="entry name" value="HATPase_c"/>
    <property type="match status" value="1"/>
</dbReference>
<dbReference type="InterPro" id="IPR003661">
    <property type="entry name" value="HisK_dim/P_dom"/>
</dbReference>
<proteinExistence type="predicted"/>
<feature type="domain" description="PAC" evidence="9">
    <location>
        <begin position="145"/>
        <end position="196"/>
    </location>
</feature>